<keyword evidence="1" id="KW-0472">Membrane</keyword>
<keyword evidence="1" id="KW-0812">Transmembrane</keyword>
<organism evidence="2 3">
    <name type="scientific">Hibiscus sabdariffa</name>
    <name type="common">roselle</name>
    <dbReference type="NCBI Taxonomy" id="183260"/>
    <lineage>
        <taxon>Eukaryota</taxon>
        <taxon>Viridiplantae</taxon>
        <taxon>Streptophyta</taxon>
        <taxon>Embryophyta</taxon>
        <taxon>Tracheophyta</taxon>
        <taxon>Spermatophyta</taxon>
        <taxon>Magnoliopsida</taxon>
        <taxon>eudicotyledons</taxon>
        <taxon>Gunneridae</taxon>
        <taxon>Pentapetalae</taxon>
        <taxon>rosids</taxon>
        <taxon>malvids</taxon>
        <taxon>Malvales</taxon>
        <taxon>Malvaceae</taxon>
        <taxon>Malvoideae</taxon>
        <taxon>Hibiscus</taxon>
    </lineage>
</organism>
<evidence type="ECO:0000313" key="2">
    <source>
        <dbReference type="EMBL" id="KAK9027856.1"/>
    </source>
</evidence>
<evidence type="ECO:0000256" key="1">
    <source>
        <dbReference type="SAM" id="Phobius"/>
    </source>
</evidence>
<sequence>MDLEFPFPKLSFPVSHLLLSQFSNSGGFLFEYGLGVVGSPSRGILLVSISVFGLDLDERWQRFGWGGVFTNLCLVSERLSMARAYDSPKEGALDGVSIPIVSLGQSSGKSTSSSLQFRKSTTWNTIMNLFGNGLGFLTLHGSSLSMSRFFLVLARTRVGLVLWLYDWKAKVSLQEGETHDGGSMLTLSYGYCTASLSFTHGQLGSNSSDTLVRSLQGYFPLSLNPRFSGISFGSSAPNPTMLDLLLLSLKFAVRTVEDILDPVSTVAIKGLYTDFLLGLLNLPAGKSTARGAEVTFHSLGGFGCWFMLVFLWDMVPLVCLSSIVMSVVTLVYE</sequence>
<protein>
    <submittedName>
        <fullName evidence="2">Uncharacterized protein</fullName>
    </submittedName>
</protein>
<comment type="caution">
    <text evidence="2">The sequence shown here is derived from an EMBL/GenBank/DDBJ whole genome shotgun (WGS) entry which is preliminary data.</text>
</comment>
<dbReference type="EMBL" id="JBBPBN010000012">
    <property type="protein sequence ID" value="KAK9027856.1"/>
    <property type="molecule type" value="Genomic_DNA"/>
</dbReference>
<keyword evidence="1" id="KW-1133">Transmembrane helix</keyword>
<gene>
    <name evidence="2" type="ORF">V6N11_067678</name>
</gene>
<reference evidence="2 3" key="1">
    <citation type="journal article" date="2024" name="G3 (Bethesda)">
        <title>Genome assembly of Hibiscus sabdariffa L. provides insights into metabolisms of medicinal natural products.</title>
        <authorList>
            <person name="Kim T."/>
        </authorList>
    </citation>
    <scope>NUCLEOTIDE SEQUENCE [LARGE SCALE GENOMIC DNA]</scope>
    <source>
        <strain evidence="2">TK-2024</strain>
        <tissue evidence="2">Old leaves</tissue>
    </source>
</reference>
<feature type="transmembrane region" description="Helical" evidence="1">
    <location>
        <begin position="305"/>
        <end position="332"/>
    </location>
</feature>
<keyword evidence="3" id="KW-1185">Reference proteome</keyword>
<name>A0ABR2SRH5_9ROSI</name>
<dbReference type="Proteomes" id="UP001396334">
    <property type="component" value="Unassembled WGS sequence"/>
</dbReference>
<evidence type="ECO:0000313" key="3">
    <source>
        <dbReference type="Proteomes" id="UP001396334"/>
    </source>
</evidence>
<accession>A0ABR2SRH5</accession>
<proteinExistence type="predicted"/>